<proteinExistence type="predicted"/>
<dbReference type="EMBL" id="JACEFO010002137">
    <property type="protein sequence ID" value="KAF8677985.1"/>
    <property type="molecule type" value="Genomic_DNA"/>
</dbReference>
<reference evidence="1" key="1">
    <citation type="submission" date="2020-07" db="EMBL/GenBank/DDBJ databases">
        <title>Genome sequence and genetic diversity analysis of an under-domesticated orphan crop, white fonio (Digitaria exilis).</title>
        <authorList>
            <person name="Bennetzen J.L."/>
            <person name="Chen S."/>
            <person name="Ma X."/>
            <person name="Wang X."/>
            <person name="Yssel A.E.J."/>
            <person name="Chaluvadi S.R."/>
            <person name="Johnson M."/>
            <person name="Gangashetty P."/>
            <person name="Hamidou F."/>
            <person name="Sanogo M.D."/>
            <person name="Zwaenepoel A."/>
            <person name="Wallace J."/>
            <person name="Van De Peer Y."/>
            <person name="Van Deynze A."/>
        </authorList>
    </citation>
    <scope>NUCLEOTIDE SEQUENCE</scope>
    <source>
        <tissue evidence="1">Leaves</tissue>
    </source>
</reference>
<organism evidence="1 2">
    <name type="scientific">Digitaria exilis</name>
    <dbReference type="NCBI Taxonomy" id="1010633"/>
    <lineage>
        <taxon>Eukaryota</taxon>
        <taxon>Viridiplantae</taxon>
        <taxon>Streptophyta</taxon>
        <taxon>Embryophyta</taxon>
        <taxon>Tracheophyta</taxon>
        <taxon>Spermatophyta</taxon>
        <taxon>Magnoliopsida</taxon>
        <taxon>Liliopsida</taxon>
        <taxon>Poales</taxon>
        <taxon>Poaceae</taxon>
        <taxon>PACMAD clade</taxon>
        <taxon>Panicoideae</taxon>
        <taxon>Panicodae</taxon>
        <taxon>Paniceae</taxon>
        <taxon>Anthephorinae</taxon>
        <taxon>Digitaria</taxon>
    </lineage>
</organism>
<accession>A0A835AZ76</accession>
<sequence>MLIVLKTLQDLTDIASLDLGTTEFSQDTSNQMIMSYASIIRDVADDAYQKGIKIDSIPSFIDALRGLGVVCRILVQDTVAMLKDGPLKNSISSAMETQSHEFDKKLDILLEELKVATEKKHTVCLLG</sequence>
<keyword evidence="2" id="KW-1185">Reference proteome</keyword>
<dbReference type="OrthoDB" id="694342at2759"/>
<gene>
    <name evidence="1" type="ORF">HU200_046342</name>
</gene>
<dbReference type="Proteomes" id="UP000636709">
    <property type="component" value="Unassembled WGS sequence"/>
</dbReference>
<protein>
    <submittedName>
        <fullName evidence="1">Uncharacterized protein</fullName>
    </submittedName>
</protein>
<name>A0A835AZ76_9POAL</name>
<comment type="caution">
    <text evidence="1">The sequence shown here is derived from an EMBL/GenBank/DDBJ whole genome shotgun (WGS) entry which is preliminary data.</text>
</comment>
<evidence type="ECO:0000313" key="2">
    <source>
        <dbReference type="Proteomes" id="UP000636709"/>
    </source>
</evidence>
<dbReference type="AlphaFoldDB" id="A0A835AZ76"/>
<evidence type="ECO:0000313" key="1">
    <source>
        <dbReference type="EMBL" id="KAF8677985.1"/>
    </source>
</evidence>